<dbReference type="RefSeq" id="WP_116015747.1">
    <property type="nucleotide sequence ID" value="NZ_QUOT01000001.1"/>
</dbReference>
<dbReference type="PANTHER" id="PTHR23416:SF23">
    <property type="entry name" value="ACETYLTRANSFERASE C18B11.09C-RELATED"/>
    <property type="match status" value="1"/>
</dbReference>
<evidence type="ECO:0000256" key="4">
    <source>
        <dbReference type="ARBA" id="ARBA00023315"/>
    </source>
</evidence>
<dbReference type="PANTHER" id="PTHR23416">
    <property type="entry name" value="SIALIC ACID SYNTHASE-RELATED"/>
    <property type="match status" value="1"/>
</dbReference>
<dbReference type="Gene3D" id="2.160.10.10">
    <property type="entry name" value="Hexapeptide repeat proteins"/>
    <property type="match status" value="1"/>
</dbReference>
<dbReference type="GO" id="GO:0008374">
    <property type="term" value="F:O-acyltransferase activity"/>
    <property type="evidence" value="ECO:0007669"/>
    <property type="project" value="TreeGrafter"/>
</dbReference>
<comment type="caution">
    <text evidence="5">The sequence shown here is derived from an EMBL/GenBank/DDBJ whole genome shotgun (WGS) entry which is preliminary data.</text>
</comment>
<sequence>MKELFFLTIANHLPRLEYFDRIRYRILALAGIKVMGPCTLWGPFTIRPIGGARNIEIGQGTFINSDVRFGVPNDKVVIGSRVQVGPRVMFETVNHGLVYVEGKGRGTWTKPIVIEDEVWIGGGSIITQGVTIGEGAVVAAGSVVTNNVDPHTVVGGTPAKFIKHTGATDKQ</sequence>
<dbReference type="Pfam" id="PF14602">
    <property type="entry name" value="Hexapep_2"/>
    <property type="match status" value="1"/>
</dbReference>
<name>A0A3E0U338_9GAMM</name>
<organism evidence="5 6">
    <name type="scientific">Thalassotalea euphylliae</name>
    <dbReference type="NCBI Taxonomy" id="1655234"/>
    <lineage>
        <taxon>Bacteria</taxon>
        <taxon>Pseudomonadati</taxon>
        <taxon>Pseudomonadota</taxon>
        <taxon>Gammaproteobacteria</taxon>
        <taxon>Alteromonadales</taxon>
        <taxon>Colwelliaceae</taxon>
        <taxon>Thalassotalea</taxon>
    </lineage>
</organism>
<keyword evidence="3" id="KW-0677">Repeat</keyword>
<evidence type="ECO:0000313" key="6">
    <source>
        <dbReference type="Proteomes" id="UP000256899"/>
    </source>
</evidence>
<proteinExistence type="inferred from homology"/>
<gene>
    <name evidence="5" type="ORF">DXX94_10660</name>
</gene>
<keyword evidence="2 5" id="KW-0808">Transferase</keyword>
<dbReference type="PROSITE" id="PS00101">
    <property type="entry name" value="HEXAPEP_TRANSFERASES"/>
    <property type="match status" value="1"/>
</dbReference>
<comment type="similarity">
    <text evidence="1">Belongs to the transferase hexapeptide repeat family.</text>
</comment>
<dbReference type="InterPro" id="IPR018357">
    <property type="entry name" value="Hexapep_transf_CS"/>
</dbReference>
<dbReference type="EMBL" id="QUOT01000001">
    <property type="protein sequence ID" value="REL31134.1"/>
    <property type="molecule type" value="Genomic_DNA"/>
</dbReference>
<protein>
    <submittedName>
        <fullName evidence="5">Acyltransferase</fullName>
    </submittedName>
</protein>
<dbReference type="Proteomes" id="UP000256899">
    <property type="component" value="Unassembled WGS sequence"/>
</dbReference>
<evidence type="ECO:0000313" key="5">
    <source>
        <dbReference type="EMBL" id="REL31134.1"/>
    </source>
</evidence>
<dbReference type="GO" id="GO:0005829">
    <property type="term" value="C:cytosol"/>
    <property type="evidence" value="ECO:0007669"/>
    <property type="project" value="TreeGrafter"/>
</dbReference>
<dbReference type="InterPro" id="IPR001451">
    <property type="entry name" value="Hexapep"/>
</dbReference>
<dbReference type="SUPFAM" id="SSF51161">
    <property type="entry name" value="Trimeric LpxA-like enzymes"/>
    <property type="match status" value="1"/>
</dbReference>
<evidence type="ECO:0000256" key="2">
    <source>
        <dbReference type="ARBA" id="ARBA00022679"/>
    </source>
</evidence>
<reference evidence="6" key="1">
    <citation type="submission" date="2018-08" db="EMBL/GenBank/DDBJ databases">
        <title>Thalassotalea euphylliae genome.</title>
        <authorList>
            <person name="Summers S."/>
            <person name="Rice S.A."/>
            <person name="Freckelton M.L."/>
            <person name="Nedved B.T."/>
            <person name="Hadfield M.G."/>
        </authorList>
    </citation>
    <scope>NUCLEOTIDE SEQUENCE [LARGE SCALE GENOMIC DNA]</scope>
    <source>
        <strain evidence="6">H3</strain>
    </source>
</reference>
<keyword evidence="4 5" id="KW-0012">Acyltransferase</keyword>
<dbReference type="AlphaFoldDB" id="A0A3E0U338"/>
<dbReference type="InterPro" id="IPR011004">
    <property type="entry name" value="Trimer_LpxA-like_sf"/>
</dbReference>
<evidence type="ECO:0000256" key="3">
    <source>
        <dbReference type="ARBA" id="ARBA00022737"/>
    </source>
</evidence>
<dbReference type="InterPro" id="IPR051159">
    <property type="entry name" value="Hexapeptide_acetyltransf"/>
</dbReference>
<accession>A0A3E0U338</accession>
<keyword evidence="6" id="KW-1185">Reference proteome</keyword>
<dbReference type="CDD" id="cd04647">
    <property type="entry name" value="LbH_MAT_like"/>
    <property type="match status" value="1"/>
</dbReference>
<evidence type="ECO:0000256" key="1">
    <source>
        <dbReference type="ARBA" id="ARBA00007274"/>
    </source>
</evidence>